<feature type="non-terminal residue" evidence="4">
    <location>
        <position position="1"/>
    </location>
</feature>
<reference evidence="4 5" key="1">
    <citation type="journal article" date="2022" name="Nat. Ecol. Evol.">
        <title>A masculinizing supergene underlies an exaggerated male reproductive morph in a spider.</title>
        <authorList>
            <person name="Hendrickx F."/>
            <person name="De Corte Z."/>
            <person name="Sonet G."/>
            <person name="Van Belleghem S.M."/>
            <person name="Kostlbacher S."/>
            <person name="Vangestel C."/>
        </authorList>
    </citation>
    <scope>NUCLEOTIDE SEQUENCE [LARGE SCALE GENOMIC DNA]</scope>
    <source>
        <strain evidence="4">W744_W776</strain>
    </source>
</reference>
<evidence type="ECO:0000256" key="1">
    <source>
        <dbReference type="ARBA" id="ARBA00022443"/>
    </source>
</evidence>
<dbReference type="Gene3D" id="2.30.30.40">
    <property type="entry name" value="SH3 Domains"/>
    <property type="match status" value="2"/>
</dbReference>
<feature type="domain" description="SH3" evidence="3">
    <location>
        <begin position="1"/>
        <end position="42"/>
    </location>
</feature>
<dbReference type="EMBL" id="JAFNEN010003226">
    <property type="protein sequence ID" value="KAG8172034.1"/>
    <property type="molecule type" value="Genomic_DNA"/>
</dbReference>
<dbReference type="InterPro" id="IPR036028">
    <property type="entry name" value="SH3-like_dom_sf"/>
</dbReference>
<dbReference type="PRINTS" id="PR00499">
    <property type="entry name" value="P67PHOX"/>
</dbReference>
<evidence type="ECO:0000259" key="3">
    <source>
        <dbReference type="PROSITE" id="PS50002"/>
    </source>
</evidence>
<comment type="caution">
    <text evidence="4">The sequence shown here is derived from an EMBL/GenBank/DDBJ whole genome shotgun (WGS) entry which is preliminary data.</text>
</comment>
<proteinExistence type="predicted"/>
<sequence length="133" mass="15336">ELSLNKGDIVYINRQIDRNWFEGEHHGLVGIFPVSYVEIIPTEKANLQPRKAIEGEALVKYNFPAQSPMELSLFKGERVILLRKLDHNWYEGRLGTKKGIFPVSYIQVLREPQEHHATSKGHFLFLKPGVVEK</sequence>
<dbReference type="Pfam" id="PF00018">
    <property type="entry name" value="SH3_1"/>
    <property type="match status" value="1"/>
</dbReference>
<evidence type="ECO:0000313" key="5">
    <source>
        <dbReference type="Proteomes" id="UP000827092"/>
    </source>
</evidence>
<accession>A0AAV6TKD4</accession>
<dbReference type="PROSITE" id="PS50002">
    <property type="entry name" value="SH3"/>
    <property type="match status" value="2"/>
</dbReference>
<dbReference type="PANTHER" id="PTHR14167">
    <property type="entry name" value="SH3 DOMAIN-CONTAINING"/>
    <property type="match status" value="1"/>
</dbReference>
<dbReference type="InterPro" id="IPR050384">
    <property type="entry name" value="Endophilin_SH3RF"/>
</dbReference>
<dbReference type="AlphaFoldDB" id="A0AAV6TKD4"/>
<dbReference type="PANTHER" id="PTHR14167:SF116">
    <property type="entry name" value="CAP, ISOFORM AC"/>
    <property type="match status" value="1"/>
</dbReference>
<feature type="domain" description="SH3" evidence="3">
    <location>
        <begin position="52"/>
        <end position="111"/>
    </location>
</feature>
<organism evidence="4 5">
    <name type="scientific">Oedothorax gibbosus</name>
    <dbReference type="NCBI Taxonomy" id="931172"/>
    <lineage>
        <taxon>Eukaryota</taxon>
        <taxon>Metazoa</taxon>
        <taxon>Ecdysozoa</taxon>
        <taxon>Arthropoda</taxon>
        <taxon>Chelicerata</taxon>
        <taxon>Arachnida</taxon>
        <taxon>Araneae</taxon>
        <taxon>Araneomorphae</taxon>
        <taxon>Entelegynae</taxon>
        <taxon>Araneoidea</taxon>
        <taxon>Linyphiidae</taxon>
        <taxon>Erigoninae</taxon>
        <taxon>Oedothorax</taxon>
    </lineage>
</organism>
<protein>
    <recommendedName>
        <fullName evidence="3">SH3 domain-containing protein</fullName>
    </recommendedName>
</protein>
<name>A0AAV6TKD4_9ARAC</name>
<dbReference type="InterPro" id="IPR001452">
    <property type="entry name" value="SH3_domain"/>
</dbReference>
<evidence type="ECO:0000256" key="2">
    <source>
        <dbReference type="PROSITE-ProRule" id="PRU00192"/>
    </source>
</evidence>
<dbReference type="SMART" id="SM00326">
    <property type="entry name" value="SH3"/>
    <property type="match status" value="2"/>
</dbReference>
<keyword evidence="5" id="KW-1185">Reference proteome</keyword>
<dbReference type="Proteomes" id="UP000827092">
    <property type="component" value="Unassembled WGS sequence"/>
</dbReference>
<dbReference type="SUPFAM" id="SSF50044">
    <property type="entry name" value="SH3-domain"/>
    <property type="match status" value="2"/>
</dbReference>
<evidence type="ECO:0000313" key="4">
    <source>
        <dbReference type="EMBL" id="KAG8172034.1"/>
    </source>
</evidence>
<gene>
    <name evidence="4" type="ORF">JTE90_016503</name>
</gene>
<dbReference type="Pfam" id="PF14604">
    <property type="entry name" value="SH3_9"/>
    <property type="match status" value="1"/>
</dbReference>
<keyword evidence="1 2" id="KW-0728">SH3 domain</keyword>